<proteinExistence type="predicted"/>
<dbReference type="Proteomes" id="UP000006919">
    <property type="component" value="Plasmid pRUMAL01"/>
</dbReference>
<evidence type="ECO:0000313" key="1">
    <source>
        <dbReference type="EMBL" id="ADU24114.1"/>
    </source>
</evidence>
<keyword evidence="1" id="KW-0614">Plasmid</keyword>
<accession>E6UKB8</accession>
<name>E6UKB8_RUMA7</name>
<protein>
    <submittedName>
        <fullName evidence="1">Uncharacterized protein</fullName>
    </submittedName>
</protein>
<sequence>MFDDNIADALTVYALTHDLKNKNTIDIFNQLVVTTKVNIPGDQVLSVLEYIEAAKNKIELSSYILLAELGGMIPRALDYLKVKKAE</sequence>
<geneLocation type="plasmid" evidence="1 2">
    <name>pRUMAL01</name>
</geneLocation>
<dbReference type="AlphaFoldDB" id="E6UKB8"/>
<gene>
    <name evidence="1" type="ordered locus">Rumal_3676</name>
</gene>
<evidence type="ECO:0000313" key="2">
    <source>
        <dbReference type="Proteomes" id="UP000006919"/>
    </source>
</evidence>
<dbReference type="HOGENOM" id="CLU_2495970_0_0_9"/>
<organism evidence="1 2">
    <name type="scientific">Ruminococcus albus (strain ATCC 27210 / DSM 20455 / JCM 14654 / NCDO 2250 / 7)</name>
    <dbReference type="NCBI Taxonomy" id="697329"/>
    <lineage>
        <taxon>Bacteria</taxon>
        <taxon>Bacillati</taxon>
        <taxon>Bacillota</taxon>
        <taxon>Clostridia</taxon>
        <taxon>Eubacteriales</taxon>
        <taxon>Oscillospiraceae</taxon>
        <taxon>Ruminococcus</taxon>
    </lineage>
</organism>
<dbReference type="EMBL" id="CP002404">
    <property type="protein sequence ID" value="ADU24114.1"/>
    <property type="molecule type" value="Genomic_DNA"/>
</dbReference>
<reference evidence="2" key="1">
    <citation type="journal article" date="2011" name="J. Bacteriol.">
        <title>Complete genome of the cellulolytic ruminal bacterium Ruminococcus albus 7.</title>
        <authorList>
            <person name="Suen G."/>
            <person name="Stevenson D.M."/>
            <person name="Bruce D.C."/>
            <person name="Chertkov O."/>
            <person name="Copeland A."/>
            <person name="Cheng J.F."/>
            <person name="Detter C."/>
            <person name="Detter J.C."/>
            <person name="Goodwin L.A."/>
            <person name="Han C.S."/>
            <person name="Hauser L.J."/>
            <person name="Ivanova N.N."/>
            <person name="Kyrpides N.C."/>
            <person name="Land M.L."/>
            <person name="Lapidus A."/>
            <person name="Lucas S."/>
            <person name="Ovchinnikova G."/>
            <person name="Pitluck S."/>
            <person name="Tapia R."/>
            <person name="Woyke T."/>
            <person name="Boyum J."/>
            <person name="Mead D."/>
            <person name="Weimer P.J."/>
        </authorList>
    </citation>
    <scope>NUCLEOTIDE SEQUENCE [LARGE SCALE GENOMIC DNA]</scope>
    <source>
        <strain evidence="2">ATCC 27210 / DSM 20455 / JCM 14654 / NCDO 2250 / 7</strain>
        <plasmid evidence="2">pRUMAL01</plasmid>
    </source>
</reference>
<dbReference type="RefSeq" id="WP_013483660.1">
    <property type="nucleotide sequence ID" value="NC_014824.1"/>
</dbReference>
<dbReference type="KEGG" id="ral:Rumal_3676"/>